<comment type="caution">
    <text evidence="3">The sequence shown here is derived from an EMBL/GenBank/DDBJ whole genome shotgun (WGS) entry which is preliminary data.</text>
</comment>
<dbReference type="Gene3D" id="3.30.460.10">
    <property type="entry name" value="Beta Polymerase, domain 2"/>
    <property type="match status" value="1"/>
</dbReference>
<comment type="similarity">
    <text evidence="1 2">Belongs to the Iojap/RsfS family.</text>
</comment>
<dbReference type="PANTHER" id="PTHR21043:SF0">
    <property type="entry name" value="MITOCHONDRIAL ASSEMBLY OF RIBOSOMAL LARGE SUBUNIT PROTEIN 1"/>
    <property type="match status" value="1"/>
</dbReference>
<dbReference type="GO" id="GO:0017148">
    <property type="term" value="P:negative regulation of translation"/>
    <property type="evidence" value="ECO:0007669"/>
    <property type="project" value="UniProtKB-UniRule"/>
</dbReference>
<evidence type="ECO:0000256" key="2">
    <source>
        <dbReference type="HAMAP-Rule" id="MF_01477"/>
    </source>
</evidence>
<dbReference type="Proteomes" id="UP000093080">
    <property type="component" value="Unassembled WGS sequence"/>
</dbReference>
<dbReference type="GO" id="GO:0090071">
    <property type="term" value="P:negative regulation of ribosome biogenesis"/>
    <property type="evidence" value="ECO:0007669"/>
    <property type="project" value="UniProtKB-UniRule"/>
</dbReference>
<dbReference type="OrthoDB" id="9793681at2"/>
<dbReference type="GO" id="GO:0043023">
    <property type="term" value="F:ribosomal large subunit binding"/>
    <property type="evidence" value="ECO:0007669"/>
    <property type="project" value="TreeGrafter"/>
</dbReference>
<dbReference type="AlphaFoldDB" id="A0A1B9F7J6"/>
<keyword evidence="4" id="KW-1185">Reference proteome</keyword>
<protein>
    <recommendedName>
        <fullName evidence="2">Ribosomal silencing factor RsfS</fullName>
    </recommendedName>
</protein>
<dbReference type="RefSeq" id="WP_067616669.1">
    <property type="nucleotide sequence ID" value="NZ_MAGO01000003.1"/>
</dbReference>
<dbReference type="GO" id="GO:0005737">
    <property type="term" value="C:cytoplasm"/>
    <property type="evidence" value="ECO:0007669"/>
    <property type="project" value="UniProtKB-SubCell"/>
</dbReference>
<comment type="function">
    <text evidence="2">Functions as a ribosomal silencing factor. Interacts with ribosomal protein uL14 (rplN), blocking formation of intersubunit bridge B8. Prevents association of the 30S and 50S ribosomal subunits and the formation of functional ribosomes, thus repressing translation.</text>
</comment>
<dbReference type="HAMAP" id="MF_01477">
    <property type="entry name" value="Iojap_RsfS"/>
    <property type="match status" value="1"/>
</dbReference>
<keyword evidence="2" id="KW-0678">Repressor</keyword>
<evidence type="ECO:0000313" key="3">
    <source>
        <dbReference type="EMBL" id="OCC15928.1"/>
    </source>
</evidence>
<dbReference type="EMBL" id="MAGO01000003">
    <property type="protein sequence ID" value="OCC15928.1"/>
    <property type="molecule type" value="Genomic_DNA"/>
</dbReference>
<keyword evidence="2" id="KW-0963">Cytoplasm</keyword>
<comment type="subunit">
    <text evidence="2">Interacts with ribosomal protein uL14 (rplN).</text>
</comment>
<dbReference type="InterPro" id="IPR004394">
    <property type="entry name" value="Iojap/RsfS/C7orf30"/>
</dbReference>
<dbReference type="Pfam" id="PF02410">
    <property type="entry name" value="RsfS"/>
    <property type="match status" value="1"/>
</dbReference>
<dbReference type="GO" id="GO:0042256">
    <property type="term" value="P:cytosolic ribosome assembly"/>
    <property type="evidence" value="ECO:0007669"/>
    <property type="project" value="UniProtKB-UniRule"/>
</dbReference>
<dbReference type="STRING" id="1156395.DBT_0853"/>
<gene>
    <name evidence="2" type="primary">rsfS</name>
    <name evidence="3" type="ORF">DBT_0853</name>
</gene>
<name>A0A1B9F7J6_9BACT</name>
<evidence type="ECO:0000256" key="1">
    <source>
        <dbReference type="ARBA" id="ARBA00010574"/>
    </source>
</evidence>
<accession>A0A1B9F7J6</accession>
<keyword evidence="2" id="KW-0810">Translation regulation</keyword>
<proteinExistence type="inferred from homology"/>
<dbReference type="SUPFAM" id="SSF81301">
    <property type="entry name" value="Nucleotidyltransferase"/>
    <property type="match status" value="1"/>
</dbReference>
<organism evidence="3 4">
    <name type="scientific">Dissulfuribacter thermophilus</name>
    <dbReference type="NCBI Taxonomy" id="1156395"/>
    <lineage>
        <taxon>Bacteria</taxon>
        <taxon>Pseudomonadati</taxon>
        <taxon>Thermodesulfobacteriota</taxon>
        <taxon>Dissulfuribacteria</taxon>
        <taxon>Dissulfuribacterales</taxon>
        <taxon>Dissulfuribacteraceae</taxon>
        <taxon>Dissulfuribacter</taxon>
    </lineage>
</organism>
<comment type="subcellular location">
    <subcellularLocation>
        <location evidence="2">Cytoplasm</location>
    </subcellularLocation>
</comment>
<reference evidence="3 4" key="1">
    <citation type="submission" date="2016-06" db="EMBL/GenBank/DDBJ databases">
        <title>Respiratory ammonification of nitrate coupled to the oxidation of elemental sulfur in deep-sea autotrophic thermophilic bacteria.</title>
        <authorList>
            <person name="Slobodkina G.B."/>
            <person name="Mardanov A.V."/>
            <person name="Ravin N.V."/>
            <person name="Frolova A.A."/>
            <person name="Viryasiv M.B."/>
            <person name="Chernyh N.A."/>
            <person name="Bonch-Osmolovskaya E.A."/>
            <person name="Slobodkin A.I."/>
        </authorList>
    </citation>
    <scope>NUCLEOTIDE SEQUENCE [LARGE SCALE GENOMIC DNA]</scope>
    <source>
        <strain evidence="3 4">S69</strain>
    </source>
</reference>
<dbReference type="PATRIC" id="fig|1156395.6.peg.868"/>
<dbReference type="InterPro" id="IPR043519">
    <property type="entry name" value="NT_sf"/>
</dbReference>
<sequence length="104" mass="12418">MKELEESHGENIVALDVRGLSSICDFFIIAQGRSTRHVQGTFERLREHLKKHKIYLKEVEGEREGKWILMDYGDIVIHLFYEPMREFYDLEGLWHEARRIQSRG</sequence>
<dbReference type="PANTHER" id="PTHR21043">
    <property type="entry name" value="IOJAP SUPERFAMILY ORTHOLOG"/>
    <property type="match status" value="1"/>
</dbReference>
<evidence type="ECO:0000313" key="4">
    <source>
        <dbReference type="Proteomes" id="UP000093080"/>
    </source>
</evidence>
<dbReference type="NCBIfam" id="TIGR00090">
    <property type="entry name" value="rsfS_iojap_ybeB"/>
    <property type="match status" value="1"/>
</dbReference>